<dbReference type="EC" id="2.7.13.3" evidence="2"/>
<name>A0ABS0J2I7_9BACT</name>
<dbReference type="PANTHER" id="PTHR43065:SF46">
    <property type="entry name" value="C4-DICARBOXYLATE TRANSPORT SENSOR PROTEIN DCTB"/>
    <property type="match status" value="1"/>
</dbReference>
<dbReference type="SUPFAM" id="SSF55874">
    <property type="entry name" value="ATPase domain of HSP90 chaperone/DNA topoisomerase II/histidine kinase"/>
    <property type="match status" value="1"/>
</dbReference>
<comment type="caution">
    <text evidence="11">The sequence shown here is derived from an EMBL/GenBank/DDBJ whole genome shotgun (WGS) entry which is preliminary data.</text>
</comment>
<keyword evidence="12" id="KW-1185">Reference proteome</keyword>
<evidence type="ECO:0000256" key="1">
    <source>
        <dbReference type="ARBA" id="ARBA00000085"/>
    </source>
</evidence>
<dbReference type="SMART" id="SM00388">
    <property type="entry name" value="HisKA"/>
    <property type="match status" value="1"/>
</dbReference>
<dbReference type="SUPFAM" id="SSF47384">
    <property type="entry name" value="Homodimeric domain of signal transducing histidine kinase"/>
    <property type="match status" value="1"/>
</dbReference>
<dbReference type="CDD" id="cd00082">
    <property type="entry name" value="HisKA"/>
    <property type="match status" value="1"/>
</dbReference>
<evidence type="ECO:0000256" key="3">
    <source>
        <dbReference type="ARBA" id="ARBA00022553"/>
    </source>
</evidence>
<keyword evidence="3" id="KW-0597">Phosphoprotein</keyword>
<dbReference type="PANTHER" id="PTHR43065">
    <property type="entry name" value="SENSOR HISTIDINE KINASE"/>
    <property type="match status" value="1"/>
</dbReference>
<evidence type="ECO:0000313" key="12">
    <source>
        <dbReference type="Proteomes" id="UP001194469"/>
    </source>
</evidence>
<sequence length="566" mass="62408">MDIGGYTRLRRRLTFAMLAFSLVPLFALGFFIHLQFSKTYHERMVSGIEAVTESKRRALDTFLAERVSQIKSLAWTHSFRELSDPAKLGTIFGVIQSNARSYVDIGVINDQGEHVAYVGPYSLEAANYRDEPWFHEVMLKGQYVSDVFTGFRRFPHFIIAVMRRENGRAWILRATIDSAAVSAMLHRAYSGTNSDAFLLAVDGTLQSDSRNNGAIMTRSGLHLTMPDRAKRGVVVDTVASTDGRPMVTGMTWLENMPWLLVVMDDPREPLSPLVHTQLIVVLFLLGGAVVICLGTFFTTRIIVDKVIEADRRQAMLDASLMQSSKMAALGKLAAGVAHEVNNPLMLIRENAGWIRDLLSEEDATRMAHHTEIEEAAVKIEQHVDRAKGITHRMLGFGRRMEPMQEDVPLNVLTEQTVKFLESEALHRSITIHKDFDAELPAITTDTAQVQQVILNVLDNAIDAVGQGGSITVRTGATEGGQEVFVSVTDTGGGITPEVLEHIFDPFYTTKKAGEGTGLGLAICYSIMEKLGGRIVAESTPGNGATFTVYLPTAPPAFTQDTLLNLR</sequence>
<organism evidence="11 12">
    <name type="scientific">Nitratidesulfovibrio oxamicus</name>
    <dbReference type="NCBI Taxonomy" id="32016"/>
    <lineage>
        <taxon>Bacteria</taxon>
        <taxon>Pseudomonadati</taxon>
        <taxon>Thermodesulfobacteriota</taxon>
        <taxon>Desulfovibrionia</taxon>
        <taxon>Desulfovibrionales</taxon>
        <taxon>Desulfovibrionaceae</taxon>
        <taxon>Nitratidesulfovibrio</taxon>
    </lineage>
</organism>
<dbReference type="InterPro" id="IPR005467">
    <property type="entry name" value="His_kinase_dom"/>
</dbReference>
<keyword evidence="6 11" id="KW-0418">Kinase</keyword>
<dbReference type="Gene3D" id="3.30.565.10">
    <property type="entry name" value="Histidine kinase-like ATPase, C-terminal domain"/>
    <property type="match status" value="1"/>
</dbReference>
<keyword evidence="7" id="KW-0067">ATP-binding</keyword>
<dbReference type="SMART" id="SM00387">
    <property type="entry name" value="HATPase_c"/>
    <property type="match status" value="1"/>
</dbReference>
<evidence type="ECO:0000256" key="5">
    <source>
        <dbReference type="ARBA" id="ARBA00022741"/>
    </source>
</evidence>
<evidence type="ECO:0000256" key="2">
    <source>
        <dbReference type="ARBA" id="ARBA00012438"/>
    </source>
</evidence>
<proteinExistence type="predicted"/>
<dbReference type="Gene3D" id="1.10.287.130">
    <property type="match status" value="1"/>
</dbReference>
<evidence type="ECO:0000256" key="6">
    <source>
        <dbReference type="ARBA" id="ARBA00022777"/>
    </source>
</evidence>
<dbReference type="PRINTS" id="PR00344">
    <property type="entry name" value="BCTRLSENSOR"/>
</dbReference>
<dbReference type="GO" id="GO:0016301">
    <property type="term" value="F:kinase activity"/>
    <property type="evidence" value="ECO:0007669"/>
    <property type="project" value="UniProtKB-KW"/>
</dbReference>
<evidence type="ECO:0000256" key="8">
    <source>
        <dbReference type="ARBA" id="ARBA00023012"/>
    </source>
</evidence>
<dbReference type="InterPro" id="IPR003661">
    <property type="entry name" value="HisK_dim/P_dom"/>
</dbReference>
<dbReference type="EMBL" id="VRYY01000143">
    <property type="protein sequence ID" value="MBG3876647.1"/>
    <property type="molecule type" value="Genomic_DNA"/>
</dbReference>
<evidence type="ECO:0000256" key="4">
    <source>
        <dbReference type="ARBA" id="ARBA00022679"/>
    </source>
</evidence>
<keyword evidence="9" id="KW-0812">Transmembrane</keyword>
<keyword evidence="8" id="KW-0902">Two-component regulatory system</keyword>
<comment type="catalytic activity">
    <reaction evidence="1">
        <text>ATP + protein L-histidine = ADP + protein N-phospho-L-histidine.</text>
        <dbReference type="EC" id="2.7.13.3"/>
    </reaction>
</comment>
<gene>
    <name evidence="11" type="ORF">FVW20_06300</name>
</gene>
<feature type="domain" description="Histidine kinase" evidence="10">
    <location>
        <begin position="335"/>
        <end position="554"/>
    </location>
</feature>
<keyword evidence="9" id="KW-1133">Transmembrane helix</keyword>
<feature type="transmembrane region" description="Helical" evidence="9">
    <location>
        <begin position="12"/>
        <end position="34"/>
    </location>
</feature>
<reference evidence="11 12" key="1">
    <citation type="submission" date="2019-08" db="EMBL/GenBank/DDBJ databases">
        <authorList>
            <person name="Luo N."/>
        </authorList>
    </citation>
    <scope>NUCLEOTIDE SEQUENCE [LARGE SCALE GENOMIC DNA]</scope>
    <source>
        <strain evidence="11 12">NCIMB 9442</strain>
    </source>
</reference>
<keyword evidence="4" id="KW-0808">Transferase</keyword>
<feature type="transmembrane region" description="Helical" evidence="9">
    <location>
        <begin position="278"/>
        <end position="303"/>
    </location>
</feature>
<evidence type="ECO:0000313" key="11">
    <source>
        <dbReference type="EMBL" id="MBG3876647.1"/>
    </source>
</evidence>
<evidence type="ECO:0000256" key="9">
    <source>
        <dbReference type="SAM" id="Phobius"/>
    </source>
</evidence>
<keyword evidence="9" id="KW-0472">Membrane</keyword>
<protein>
    <recommendedName>
        <fullName evidence="2">histidine kinase</fullName>
        <ecNumber evidence="2">2.7.13.3</ecNumber>
    </recommendedName>
</protein>
<keyword evidence="5" id="KW-0547">Nucleotide-binding</keyword>
<dbReference type="InterPro" id="IPR003594">
    <property type="entry name" value="HATPase_dom"/>
</dbReference>
<accession>A0ABS0J2I7</accession>
<evidence type="ECO:0000259" key="10">
    <source>
        <dbReference type="PROSITE" id="PS50109"/>
    </source>
</evidence>
<dbReference type="PROSITE" id="PS50109">
    <property type="entry name" value="HIS_KIN"/>
    <property type="match status" value="1"/>
</dbReference>
<evidence type="ECO:0000256" key="7">
    <source>
        <dbReference type="ARBA" id="ARBA00022840"/>
    </source>
</evidence>
<dbReference type="Pfam" id="PF02518">
    <property type="entry name" value="HATPase_c"/>
    <property type="match status" value="1"/>
</dbReference>
<dbReference type="RefSeq" id="WP_196608766.1">
    <property type="nucleotide sequence ID" value="NZ_VRYY01000143.1"/>
</dbReference>
<dbReference type="InterPro" id="IPR036890">
    <property type="entry name" value="HATPase_C_sf"/>
</dbReference>
<dbReference type="InterPro" id="IPR036097">
    <property type="entry name" value="HisK_dim/P_sf"/>
</dbReference>
<dbReference type="Proteomes" id="UP001194469">
    <property type="component" value="Unassembled WGS sequence"/>
</dbReference>
<dbReference type="InterPro" id="IPR004358">
    <property type="entry name" value="Sig_transdc_His_kin-like_C"/>
</dbReference>